<dbReference type="InterPro" id="IPR016920">
    <property type="entry name" value="UCP029477"/>
</dbReference>
<reference evidence="2 3" key="1">
    <citation type="submission" date="2019-02" db="EMBL/GenBank/DDBJ databases">
        <title>Genomic Encyclopedia of Archaeal and Bacterial Type Strains, Phase II (KMG-II): from individual species to whole genera.</title>
        <authorList>
            <person name="Goeker M."/>
        </authorList>
    </citation>
    <scope>NUCLEOTIDE SEQUENCE [LARGE SCALE GENOMIC DNA]</scope>
    <source>
        <strain evidence="2 3">DSM 18101</strain>
    </source>
</reference>
<dbReference type="AlphaFoldDB" id="A0A4V2G4N6"/>
<dbReference type="RefSeq" id="WP_130419561.1">
    <property type="nucleotide sequence ID" value="NZ_SHKW01000001.1"/>
</dbReference>
<evidence type="ECO:0000259" key="1">
    <source>
        <dbReference type="Pfam" id="PF09537"/>
    </source>
</evidence>
<accession>A0A4V2G4N6</accession>
<dbReference type="Gene3D" id="1.20.1260.10">
    <property type="match status" value="1"/>
</dbReference>
<dbReference type="InterPro" id="IPR012347">
    <property type="entry name" value="Ferritin-like"/>
</dbReference>
<proteinExistence type="predicted"/>
<dbReference type="EMBL" id="SHKW01000001">
    <property type="protein sequence ID" value="RZU41686.1"/>
    <property type="molecule type" value="Genomic_DNA"/>
</dbReference>
<keyword evidence="3" id="KW-1185">Reference proteome</keyword>
<feature type="domain" description="DUF2383" evidence="1">
    <location>
        <begin position="6"/>
        <end position="112"/>
    </location>
</feature>
<dbReference type="NCBIfam" id="TIGR02284">
    <property type="entry name" value="PA2169 family four-helix-bundle protein"/>
    <property type="match status" value="1"/>
</dbReference>
<evidence type="ECO:0000313" key="3">
    <source>
        <dbReference type="Proteomes" id="UP000292958"/>
    </source>
</evidence>
<protein>
    <submittedName>
        <fullName evidence="2">Uncharacterized protein (TIGR02284 family)</fullName>
    </submittedName>
</protein>
<dbReference type="InterPro" id="IPR011971">
    <property type="entry name" value="CHP02284"/>
</dbReference>
<comment type="caution">
    <text evidence="2">The sequence shown here is derived from an EMBL/GenBank/DDBJ whole genome shotgun (WGS) entry which is preliminary data.</text>
</comment>
<evidence type="ECO:0000313" key="2">
    <source>
        <dbReference type="EMBL" id="RZU41686.1"/>
    </source>
</evidence>
<gene>
    <name evidence="2" type="ORF">BDD14_3213</name>
</gene>
<sequence length="147" mass="15896">MAFETKAVRTVIEVLHDGEKGFQSLGRELKDPRAKSYFTEEAATRGRFASDLESALSSAGGKAVAEGGTTSGAIHRAWGELKAKMGGSDHTLLETAEQGEDAAKKAYEEVLKMRDVPPPIQSLLREQQTHILASHDKVKAMRDSTAV</sequence>
<name>A0A4V2G4N6_9BACT</name>
<dbReference type="OrthoDB" id="282393at2"/>
<dbReference type="InterPro" id="IPR019052">
    <property type="entry name" value="DUF2383"/>
</dbReference>
<dbReference type="PIRSF" id="PIRSF029477">
    <property type="entry name" value="UCP029477"/>
    <property type="match status" value="1"/>
</dbReference>
<dbReference type="Pfam" id="PF09537">
    <property type="entry name" value="DUF2383"/>
    <property type="match status" value="1"/>
</dbReference>
<organism evidence="2 3">
    <name type="scientific">Edaphobacter modestus</name>
    <dbReference type="NCBI Taxonomy" id="388466"/>
    <lineage>
        <taxon>Bacteria</taxon>
        <taxon>Pseudomonadati</taxon>
        <taxon>Acidobacteriota</taxon>
        <taxon>Terriglobia</taxon>
        <taxon>Terriglobales</taxon>
        <taxon>Acidobacteriaceae</taxon>
        <taxon>Edaphobacter</taxon>
    </lineage>
</organism>
<dbReference type="Proteomes" id="UP000292958">
    <property type="component" value="Unassembled WGS sequence"/>
</dbReference>